<feature type="transmembrane region" description="Helical" evidence="6">
    <location>
        <begin position="230"/>
        <end position="254"/>
    </location>
</feature>
<dbReference type="GO" id="GO:0016020">
    <property type="term" value="C:membrane"/>
    <property type="evidence" value="ECO:0007669"/>
    <property type="project" value="UniProtKB-SubCell"/>
</dbReference>
<comment type="subcellular location">
    <subcellularLocation>
        <location evidence="1">Membrane</location>
        <topology evidence="1">Multi-pass membrane protein</topology>
    </subcellularLocation>
</comment>
<keyword evidence="5 6" id="KW-0472">Membrane</keyword>
<evidence type="ECO:0000256" key="1">
    <source>
        <dbReference type="ARBA" id="ARBA00004141"/>
    </source>
</evidence>
<evidence type="ECO:0000256" key="6">
    <source>
        <dbReference type="RuleBase" id="RU004914"/>
    </source>
</evidence>
<comment type="caution">
    <text evidence="8">The sequence shown here is derived from an EMBL/GenBank/DDBJ whole genome shotgun (WGS) entry which is preliminary data.</text>
</comment>
<dbReference type="EMBL" id="JAHRHJ020000002">
    <property type="protein sequence ID" value="KAH9324797.1"/>
    <property type="molecule type" value="Genomic_DNA"/>
</dbReference>
<feature type="transmembrane region" description="Helical" evidence="6">
    <location>
        <begin position="351"/>
        <end position="372"/>
    </location>
</feature>
<proteinExistence type="inferred from homology"/>
<evidence type="ECO:0000256" key="5">
    <source>
        <dbReference type="ARBA" id="ARBA00023136"/>
    </source>
</evidence>
<feature type="transmembrane region" description="Helical" evidence="6">
    <location>
        <begin position="318"/>
        <end position="339"/>
    </location>
</feature>
<organism evidence="8 9">
    <name type="scientific">Taxus chinensis</name>
    <name type="common">Chinese yew</name>
    <name type="synonym">Taxus wallichiana var. chinensis</name>
    <dbReference type="NCBI Taxonomy" id="29808"/>
    <lineage>
        <taxon>Eukaryota</taxon>
        <taxon>Viridiplantae</taxon>
        <taxon>Streptophyta</taxon>
        <taxon>Embryophyta</taxon>
        <taxon>Tracheophyta</taxon>
        <taxon>Spermatophyta</taxon>
        <taxon>Pinopsida</taxon>
        <taxon>Pinidae</taxon>
        <taxon>Conifers II</taxon>
        <taxon>Cupressales</taxon>
        <taxon>Taxaceae</taxon>
        <taxon>Taxus</taxon>
    </lineage>
</organism>
<keyword evidence="9" id="KW-1185">Reference proteome</keyword>
<dbReference type="Proteomes" id="UP000824469">
    <property type="component" value="Unassembled WGS sequence"/>
</dbReference>
<feature type="transmembrane region" description="Helical" evidence="6">
    <location>
        <begin position="170"/>
        <end position="189"/>
    </location>
</feature>
<feature type="transmembrane region" description="Helical" evidence="6">
    <location>
        <begin position="392"/>
        <end position="412"/>
    </location>
</feature>
<gene>
    <name evidence="8" type="ORF">KI387_004975</name>
</gene>
<feature type="compositionally biased region" description="Basic and acidic residues" evidence="7">
    <location>
        <begin position="508"/>
        <end position="519"/>
    </location>
</feature>
<protein>
    <recommendedName>
        <fullName evidence="6">Protein DETOXIFICATION</fullName>
    </recommendedName>
    <alternativeName>
        <fullName evidence="6">Multidrug and toxic compound extrusion protein</fullName>
    </alternativeName>
</protein>
<reference evidence="8 9" key="1">
    <citation type="journal article" date="2021" name="Nat. Plants">
        <title>The Taxus genome provides insights into paclitaxel biosynthesis.</title>
        <authorList>
            <person name="Xiong X."/>
            <person name="Gou J."/>
            <person name="Liao Q."/>
            <person name="Li Y."/>
            <person name="Zhou Q."/>
            <person name="Bi G."/>
            <person name="Li C."/>
            <person name="Du R."/>
            <person name="Wang X."/>
            <person name="Sun T."/>
            <person name="Guo L."/>
            <person name="Liang H."/>
            <person name="Lu P."/>
            <person name="Wu Y."/>
            <person name="Zhang Z."/>
            <person name="Ro D.K."/>
            <person name="Shang Y."/>
            <person name="Huang S."/>
            <person name="Yan J."/>
        </authorList>
    </citation>
    <scope>NUCLEOTIDE SEQUENCE [LARGE SCALE GENOMIC DNA]</scope>
    <source>
        <strain evidence="8">Ta-2019</strain>
    </source>
</reference>
<keyword evidence="4 6" id="KW-1133">Transmembrane helix</keyword>
<feature type="region of interest" description="Disordered" evidence="7">
    <location>
        <begin position="497"/>
        <end position="519"/>
    </location>
</feature>
<dbReference type="AlphaFoldDB" id="A0AA38GMJ3"/>
<dbReference type="OMA" id="RRCAWRC"/>
<sequence length="519" mass="56355">MADTLHSALLNDEEKEQITGHGSEEEEARRAKVDTSVITSRKQFAKESWIESKKLWVIAGPVIFTTLCNYSIGALTQIFAGHLGTVELAAVSIENSVIAGLGFGTMLGMGSALETLCGQAFGAGQIHMLGVYMQRSWIILLCTALLLCPIYIFATPILKGLGQDADVADLAGVFALWMLPQLLAYSLNFPMQKFLQSQSKVMAIACISLVALIIHIFLSWLLIFKLGLGLVGAAITLNLSWWIIDIGQFLYIVYCCQDAWKGFSWLAFHDIWAFVRLSLASAVMLCLEFWYMMSLIIMTGHLKDAAIEVDAISICMNLNGWEAMIFIGFNAAISVRVSNELGAGRPRAAKFSVLIVVLTALLIGFICMGIILATKDEFAVLFTNSKVVMETVSNMAALLGVTMVLNSVQPVLSGVAVGGGWQALIAYVNIGCYYVIGVPLGLLLGYKFDLGAKGIWMGMISGTALQTAILIVITLFTNWNREAAQAYDRVKVWGGSVESSHNDGSIKGGEEKVENENIP</sequence>
<dbReference type="CDD" id="cd13132">
    <property type="entry name" value="MATE_eukaryotic"/>
    <property type="match status" value="1"/>
</dbReference>
<evidence type="ECO:0000256" key="4">
    <source>
        <dbReference type="ARBA" id="ARBA00022989"/>
    </source>
</evidence>
<dbReference type="NCBIfam" id="TIGR00797">
    <property type="entry name" value="matE"/>
    <property type="match status" value="1"/>
</dbReference>
<feature type="transmembrane region" description="Helical" evidence="6">
    <location>
        <begin position="55"/>
        <end position="76"/>
    </location>
</feature>
<feature type="transmembrane region" description="Helical" evidence="6">
    <location>
        <begin position="424"/>
        <end position="448"/>
    </location>
</feature>
<dbReference type="GO" id="GO:0042910">
    <property type="term" value="F:xenobiotic transmembrane transporter activity"/>
    <property type="evidence" value="ECO:0007669"/>
    <property type="project" value="InterPro"/>
</dbReference>
<evidence type="ECO:0000256" key="7">
    <source>
        <dbReference type="SAM" id="MobiDB-lite"/>
    </source>
</evidence>
<evidence type="ECO:0000256" key="2">
    <source>
        <dbReference type="ARBA" id="ARBA00010199"/>
    </source>
</evidence>
<dbReference type="GO" id="GO:1990961">
    <property type="term" value="P:xenobiotic detoxification by transmembrane export across the plasma membrane"/>
    <property type="evidence" value="ECO:0007669"/>
    <property type="project" value="InterPro"/>
</dbReference>
<evidence type="ECO:0000256" key="3">
    <source>
        <dbReference type="ARBA" id="ARBA00022692"/>
    </source>
</evidence>
<keyword evidence="3 6" id="KW-0812">Transmembrane</keyword>
<feature type="region of interest" description="Disordered" evidence="7">
    <location>
        <begin position="13"/>
        <end position="32"/>
    </location>
</feature>
<dbReference type="PANTHER" id="PTHR11206">
    <property type="entry name" value="MULTIDRUG RESISTANCE PROTEIN"/>
    <property type="match status" value="1"/>
</dbReference>
<dbReference type="GO" id="GO:0015297">
    <property type="term" value="F:antiporter activity"/>
    <property type="evidence" value="ECO:0007669"/>
    <property type="project" value="InterPro"/>
</dbReference>
<evidence type="ECO:0000313" key="8">
    <source>
        <dbReference type="EMBL" id="KAH9324797.1"/>
    </source>
</evidence>
<accession>A0AA38GMJ3</accession>
<dbReference type="Pfam" id="PF01554">
    <property type="entry name" value="MatE"/>
    <property type="match status" value="2"/>
</dbReference>
<evidence type="ECO:0000313" key="9">
    <source>
        <dbReference type="Proteomes" id="UP000824469"/>
    </source>
</evidence>
<feature type="transmembrane region" description="Helical" evidence="6">
    <location>
        <begin position="137"/>
        <end position="158"/>
    </location>
</feature>
<dbReference type="InterPro" id="IPR045069">
    <property type="entry name" value="MATE_euk"/>
</dbReference>
<comment type="similarity">
    <text evidence="2 6">Belongs to the multi antimicrobial extrusion (MATE) (TC 2.A.66.1) family.</text>
</comment>
<feature type="transmembrane region" description="Helical" evidence="6">
    <location>
        <begin position="201"/>
        <end position="224"/>
    </location>
</feature>
<dbReference type="InterPro" id="IPR002528">
    <property type="entry name" value="MATE_fam"/>
</dbReference>
<feature type="transmembrane region" description="Helical" evidence="6">
    <location>
        <begin position="454"/>
        <end position="476"/>
    </location>
</feature>
<feature type="transmembrane region" description="Helical" evidence="6">
    <location>
        <begin position="96"/>
        <end position="116"/>
    </location>
</feature>
<feature type="transmembrane region" description="Helical" evidence="6">
    <location>
        <begin position="274"/>
        <end position="298"/>
    </location>
</feature>
<name>A0AA38GMJ3_TAXCH</name>